<evidence type="ECO:0000313" key="1">
    <source>
        <dbReference type="EMBL" id="UTI63891.1"/>
    </source>
</evidence>
<protein>
    <recommendedName>
        <fullName evidence="3">CGNR zinc finger domain-containing protein</fullName>
    </recommendedName>
</protein>
<evidence type="ECO:0008006" key="3">
    <source>
        <dbReference type="Google" id="ProtNLM"/>
    </source>
</evidence>
<reference evidence="1 2" key="1">
    <citation type="submission" date="2022-06" db="EMBL/GenBank/DDBJ databases">
        <title>Paraconexibacter antarcticus.</title>
        <authorList>
            <person name="Kim C.S."/>
        </authorList>
    </citation>
    <scope>NUCLEOTIDE SEQUENCE [LARGE SCALE GENOMIC DNA]</scope>
    <source>
        <strain evidence="1 2">02-257</strain>
    </source>
</reference>
<dbReference type="EMBL" id="CP098502">
    <property type="protein sequence ID" value="UTI63891.1"/>
    <property type="molecule type" value="Genomic_DNA"/>
</dbReference>
<organism evidence="1 2">
    <name type="scientific">Paraconexibacter antarcticus</name>
    <dbReference type="NCBI Taxonomy" id="2949664"/>
    <lineage>
        <taxon>Bacteria</taxon>
        <taxon>Bacillati</taxon>
        <taxon>Actinomycetota</taxon>
        <taxon>Thermoleophilia</taxon>
        <taxon>Solirubrobacterales</taxon>
        <taxon>Paraconexibacteraceae</taxon>
        <taxon>Paraconexibacter</taxon>
    </lineage>
</organism>
<dbReference type="RefSeq" id="WP_254570611.1">
    <property type="nucleotide sequence ID" value="NZ_CP098502.1"/>
</dbReference>
<evidence type="ECO:0000313" key="2">
    <source>
        <dbReference type="Proteomes" id="UP001056035"/>
    </source>
</evidence>
<gene>
    <name evidence="1" type="ORF">NBH00_21420</name>
</gene>
<dbReference type="InterPro" id="IPR023286">
    <property type="entry name" value="ABATE_dom_sf"/>
</dbReference>
<sequence>MDDGASPPLPEDWFLRVAQTHSDDVDAITAAVNRFGSFGVDRELNLDGHSNDQYLSGRGFSLSRHLGAERRSVLTDARSEADRARRRHRSWFVESRASLVAGIELLKTMLEIWEGIEGGRGWQDGQRLSLMLEDGLRAFAPRVDYVSPEEAVHLDPATTHSDFAPLLHVLVLQMAHAIANDWRDVRTCADDRCGKLFSRQDGVATVRSPRKDAMFCSPVCARRFTQRNYRKKKRDAERQ</sequence>
<dbReference type="SUPFAM" id="SSF160904">
    <property type="entry name" value="Jann2411-like"/>
    <property type="match status" value="1"/>
</dbReference>
<name>A0ABY5DPC9_9ACTN</name>
<dbReference type="Proteomes" id="UP001056035">
    <property type="component" value="Chromosome"/>
</dbReference>
<keyword evidence="2" id="KW-1185">Reference proteome</keyword>
<accession>A0ABY5DPC9</accession>
<proteinExistence type="predicted"/>
<dbReference type="Gene3D" id="1.10.3300.10">
    <property type="entry name" value="Jann2411-like domain"/>
    <property type="match status" value="1"/>
</dbReference>